<dbReference type="InterPro" id="IPR029063">
    <property type="entry name" value="SAM-dependent_MTases_sf"/>
</dbReference>
<dbReference type="GO" id="GO:0032259">
    <property type="term" value="P:methylation"/>
    <property type="evidence" value="ECO:0007669"/>
    <property type="project" value="UniProtKB-KW"/>
</dbReference>
<evidence type="ECO:0000313" key="1">
    <source>
        <dbReference type="EMBL" id="TWE12634.1"/>
    </source>
</evidence>
<keyword evidence="2" id="KW-1185">Reference proteome</keyword>
<dbReference type="Gene3D" id="3.40.50.150">
    <property type="entry name" value="Vaccinia Virus protein VP39"/>
    <property type="match status" value="1"/>
</dbReference>
<protein>
    <submittedName>
        <fullName evidence="1">Methyltransferase family protein</fullName>
    </submittedName>
</protein>
<dbReference type="EMBL" id="VIVQ01000001">
    <property type="protein sequence ID" value="TWE12634.1"/>
    <property type="molecule type" value="Genomic_DNA"/>
</dbReference>
<proteinExistence type="predicted"/>
<keyword evidence="1" id="KW-0489">Methyltransferase</keyword>
<keyword evidence="1" id="KW-0808">Transferase</keyword>
<dbReference type="OrthoDB" id="7537532at2"/>
<sequence length="283" mass="30247">MVDAVCEICAGRLRDRHVRGGATLQECSGCGHLLRSLACAPAGHRDHAYGGEPTLDRWRLALTYRLLRRHSSPASVFEVGFGTGALLRRFLDDGASVAGADPDQLGLSVDPRVRAVGDLHACAVEDVADQAVSADLVYGIHVLEHVRDPTRTLQFAARLLRPGGSVQFLTPAGDSDGLRLYGAAWWMLEDPTHVRFFTARSLTLAAEAAGLVDIRVERPALDSTSTDAASLVRLVRPAQRPGGVLSSAPAVVSSMATTPLVLAARAVAPRLRPTLHLIARRPH</sequence>
<organism evidence="1 2">
    <name type="scientific">Rudaeicoccus suwonensis</name>
    <dbReference type="NCBI Taxonomy" id="657409"/>
    <lineage>
        <taxon>Bacteria</taxon>
        <taxon>Bacillati</taxon>
        <taxon>Actinomycetota</taxon>
        <taxon>Actinomycetes</taxon>
        <taxon>Micrococcales</taxon>
        <taxon>Dermacoccaceae</taxon>
        <taxon>Rudaeicoccus</taxon>
    </lineage>
</organism>
<gene>
    <name evidence="1" type="ORF">BKA23_1449</name>
</gene>
<dbReference type="CDD" id="cd02440">
    <property type="entry name" value="AdoMet_MTases"/>
    <property type="match status" value="1"/>
</dbReference>
<dbReference type="Pfam" id="PF13489">
    <property type="entry name" value="Methyltransf_23"/>
    <property type="match status" value="1"/>
</dbReference>
<accession>A0A561EAJ8</accession>
<dbReference type="GO" id="GO:0008168">
    <property type="term" value="F:methyltransferase activity"/>
    <property type="evidence" value="ECO:0007669"/>
    <property type="project" value="UniProtKB-KW"/>
</dbReference>
<dbReference type="Proteomes" id="UP000318297">
    <property type="component" value="Unassembled WGS sequence"/>
</dbReference>
<reference evidence="1 2" key="1">
    <citation type="submission" date="2019-06" db="EMBL/GenBank/DDBJ databases">
        <title>Sequencing the genomes of 1000 actinobacteria strains.</title>
        <authorList>
            <person name="Klenk H.-P."/>
        </authorList>
    </citation>
    <scope>NUCLEOTIDE SEQUENCE [LARGE SCALE GENOMIC DNA]</scope>
    <source>
        <strain evidence="1 2">DSM 19560</strain>
    </source>
</reference>
<dbReference type="AlphaFoldDB" id="A0A561EAJ8"/>
<evidence type="ECO:0000313" key="2">
    <source>
        <dbReference type="Proteomes" id="UP000318297"/>
    </source>
</evidence>
<name>A0A561EAJ8_9MICO</name>
<comment type="caution">
    <text evidence="1">The sequence shown here is derived from an EMBL/GenBank/DDBJ whole genome shotgun (WGS) entry which is preliminary data.</text>
</comment>
<dbReference type="SUPFAM" id="SSF53335">
    <property type="entry name" value="S-adenosyl-L-methionine-dependent methyltransferases"/>
    <property type="match status" value="1"/>
</dbReference>